<dbReference type="GO" id="GO:0005886">
    <property type="term" value="C:plasma membrane"/>
    <property type="evidence" value="ECO:0007669"/>
    <property type="project" value="TreeGrafter"/>
</dbReference>
<evidence type="ECO:0000256" key="5">
    <source>
        <dbReference type="ARBA" id="ARBA00023136"/>
    </source>
</evidence>
<keyword evidence="9" id="KW-1185">Reference proteome</keyword>
<dbReference type="GO" id="GO:0006816">
    <property type="term" value="P:calcium ion transport"/>
    <property type="evidence" value="ECO:0007669"/>
    <property type="project" value="TreeGrafter"/>
</dbReference>
<reference evidence="8 9" key="1">
    <citation type="submission" date="2019-10" db="EMBL/GenBank/DDBJ databases">
        <title>Genome sequence of Phaeocystidibacter marisrubri JCM30614 (type strain).</title>
        <authorList>
            <person name="Bowman J.P."/>
        </authorList>
    </citation>
    <scope>NUCLEOTIDE SEQUENCE [LARGE SCALE GENOMIC DNA]</scope>
    <source>
        <strain evidence="8 9">JCM 30614</strain>
    </source>
</reference>
<dbReference type="InterPro" id="IPR026341">
    <property type="entry name" value="T9SS_type_B"/>
</dbReference>
<dbReference type="SMART" id="SM00089">
    <property type="entry name" value="PKD"/>
    <property type="match status" value="3"/>
</dbReference>
<dbReference type="OrthoDB" id="1491481at2"/>
<keyword evidence="4" id="KW-1133">Transmembrane helix</keyword>
<dbReference type="Pfam" id="PF18911">
    <property type="entry name" value="PKD_4"/>
    <property type="match status" value="2"/>
</dbReference>
<dbReference type="RefSeq" id="WP_151693296.1">
    <property type="nucleotide sequence ID" value="NZ_BMGX01000001.1"/>
</dbReference>
<protein>
    <submittedName>
        <fullName evidence="8">PKD domain-containing protein</fullName>
    </submittedName>
</protein>
<dbReference type="CDD" id="cd00146">
    <property type="entry name" value="PKD"/>
    <property type="match status" value="2"/>
</dbReference>
<dbReference type="AlphaFoldDB" id="A0A6L3ZEH8"/>
<dbReference type="PANTHER" id="PTHR46730:SF4">
    <property type="entry name" value="POLYCYSTIC KIDNEY DISEASE PROTEIN 1-LIKE 1"/>
    <property type="match status" value="1"/>
</dbReference>
<dbReference type="PROSITE" id="PS50093">
    <property type="entry name" value="PKD"/>
    <property type="match status" value="3"/>
</dbReference>
<feature type="chain" id="PRO_5027110881" evidence="6">
    <location>
        <begin position="24"/>
        <end position="730"/>
    </location>
</feature>
<feature type="domain" description="PKD" evidence="7">
    <location>
        <begin position="328"/>
        <end position="368"/>
    </location>
</feature>
<evidence type="ECO:0000256" key="1">
    <source>
        <dbReference type="ARBA" id="ARBA00004141"/>
    </source>
</evidence>
<dbReference type="InterPro" id="IPR000601">
    <property type="entry name" value="PKD_dom"/>
</dbReference>
<dbReference type="InterPro" id="IPR013783">
    <property type="entry name" value="Ig-like_fold"/>
</dbReference>
<evidence type="ECO:0000313" key="9">
    <source>
        <dbReference type="Proteomes" id="UP000484164"/>
    </source>
</evidence>
<dbReference type="InterPro" id="IPR022409">
    <property type="entry name" value="PKD/Chitinase_dom"/>
</dbReference>
<comment type="caution">
    <text evidence="8">The sequence shown here is derived from an EMBL/GenBank/DDBJ whole genome shotgun (WGS) entry which is preliminary data.</text>
</comment>
<dbReference type="SUPFAM" id="SSF49299">
    <property type="entry name" value="PKD domain"/>
    <property type="match status" value="3"/>
</dbReference>
<evidence type="ECO:0000256" key="3">
    <source>
        <dbReference type="ARBA" id="ARBA00022737"/>
    </source>
</evidence>
<evidence type="ECO:0000256" key="6">
    <source>
        <dbReference type="SAM" id="SignalP"/>
    </source>
</evidence>
<dbReference type="InterPro" id="IPR035986">
    <property type="entry name" value="PKD_dom_sf"/>
</dbReference>
<dbReference type="PANTHER" id="PTHR46730">
    <property type="entry name" value="POLYCYSTIN-1"/>
    <property type="match status" value="1"/>
</dbReference>
<dbReference type="GO" id="GO:0005261">
    <property type="term" value="F:monoatomic cation channel activity"/>
    <property type="evidence" value="ECO:0007669"/>
    <property type="project" value="TreeGrafter"/>
</dbReference>
<evidence type="ECO:0000313" key="8">
    <source>
        <dbReference type="EMBL" id="KAB2815867.1"/>
    </source>
</evidence>
<keyword evidence="2" id="KW-0812">Transmembrane</keyword>
<dbReference type="EMBL" id="WBVQ01000002">
    <property type="protein sequence ID" value="KAB2815867.1"/>
    <property type="molecule type" value="Genomic_DNA"/>
</dbReference>
<dbReference type="NCBIfam" id="TIGR04131">
    <property type="entry name" value="Bac_Flav_CTERM"/>
    <property type="match status" value="1"/>
</dbReference>
<keyword evidence="5" id="KW-0472">Membrane</keyword>
<name>A0A6L3ZEH8_9FLAO</name>
<gene>
    <name evidence="8" type="ORF">F8C82_09215</name>
</gene>
<sequence>MEKLLRSYLAIVFLLLAFSSAQAAHLVGGEMDYECLGNNQYRIHLRIYRDCNSGGADFDQLATITIYDINGNIVQNLQVPHGAEVRLPAVTNNPCLQSPPNICTEYTDYYANVTLPPIAGGYTITHQRCCRNNTIANIPNPGTWGNTYSVNIPSNDVSCNSSPRFTSEPPIVLCLNDPLNIDASVIEPDGDSIYYELCSPLHGGGQTTSPPDCGTCVKPDPATAPPYIAVPFNAPQSAANPIPSNPTFSINPNTGMLTGTPNQLGQYVFAICVSEFRNGQRLSTISRDYQFNVTNCQSNVRSDIISQIVIPNSICSGRTVAFQENAINATTFFWDFGDPLIASDTSNQPNPTYTFNDTGIYTVTLIVNKGEPCADTATAVFEVRNPVVFTVTSSGNPCFDIQNFIYAASGNFSADAQYEWTFPPQANIQQFSGANPPPINFNATGSYWVELEVTDFGCTSTYGDSIIVTERPFFTGNDVVGTFCAPYELDLGESVTSTLPVYYEWIFGDGTTSNQPDPQKVYNIPGTYNGSLLMYTLEGCADSAFFTFEITIYPSAQVTLNVSPTKTDIFNPYVDVTITDVEPDESFAVAMGDGSSYTNLTQFRHKYSDTGWYEIRVVADNIYGCGLEQLFLFRVAPIPLIYTPDAFTPNGDGLNDGFRSFSSGYSEFRLDIYDRWGNLVFRSVDAFEWWDGVNENTGEPSPQGTYVWVVKFRSTEGEYIERKGTVTLLR</sequence>
<evidence type="ECO:0000256" key="4">
    <source>
        <dbReference type="ARBA" id="ARBA00022989"/>
    </source>
</evidence>
<feature type="domain" description="PKD" evidence="7">
    <location>
        <begin position="500"/>
        <end position="532"/>
    </location>
</feature>
<feature type="domain" description="PKD" evidence="7">
    <location>
        <begin position="582"/>
        <end position="624"/>
    </location>
</feature>
<dbReference type="Gene3D" id="2.60.40.10">
    <property type="entry name" value="Immunoglobulins"/>
    <property type="match status" value="3"/>
</dbReference>
<feature type="signal peptide" evidence="6">
    <location>
        <begin position="1"/>
        <end position="23"/>
    </location>
</feature>
<proteinExistence type="predicted"/>
<keyword evidence="3" id="KW-0677">Repeat</keyword>
<dbReference type="Proteomes" id="UP000484164">
    <property type="component" value="Unassembled WGS sequence"/>
</dbReference>
<evidence type="ECO:0000256" key="2">
    <source>
        <dbReference type="ARBA" id="ARBA00022692"/>
    </source>
</evidence>
<organism evidence="8 9">
    <name type="scientific">Phaeocystidibacter marisrubri</name>
    <dbReference type="NCBI Taxonomy" id="1577780"/>
    <lineage>
        <taxon>Bacteria</taxon>
        <taxon>Pseudomonadati</taxon>
        <taxon>Bacteroidota</taxon>
        <taxon>Flavobacteriia</taxon>
        <taxon>Flavobacteriales</taxon>
        <taxon>Phaeocystidibacteraceae</taxon>
        <taxon>Phaeocystidibacter</taxon>
    </lineage>
</organism>
<accession>A0A6L3ZEH8</accession>
<keyword evidence="6" id="KW-0732">Signal</keyword>
<dbReference type="Pfam" id="PF13585">
    <property type="entry name" value="CHU_C"/>
    <property type="match status" value="1"/>
</dbReference>
<comment type="subcellular location">
    <subcellularLocation>
        <location evidence="1">Membrane</location>
        <topology evidence="1">Multi-pass membrane protein</topology>
    </subcellularLocation>
</comment>
<evidence type="ECO:0000259" key="7">
    <source>
        <dbReference type="PROSITE" id="PS50093"/>
    </source>
</evidence>